<dbReference type="AlphaFoldDB" id="A0A0C9Z9Y4"/>
<organism evidence="1 2">
    <name type="scientific">Suillus luteus UH-Slu-Lm8-n1</name>
    <dbReference type="NCBI Taxonomy" id="930992"/>
    <lineage>
        <taxon>Eukaryota</taxon>
        <taxon>Fungi</taxon>
        <taxon>Dikarya</taxon>
        <taxon>Basidiomycota</taxon>
        <taxon>Agaricomycotina</taxon>
        <taxon>Agaricomycetes</taxon>
        <taxon>Agaricomycetidae</taxon>
        <taxon>Boletales</taxon>
        <taxon>Suillineae</taxon>
        <taxon>Suillaceae</taxon>
        <taxon>Suillus</taxon>
    </lineage>
</organism>
<dbReference type="HOGENOM" id="CLU_002498_5_1_1"/>
<proteinExistence type="predicted"/>
<reference evidence="1 2" key="1">
    <citation type="submission" date="2014-04" db="EMBL/GenBank/DDBJ databases">
        <authorList>
            <consortium name="DOE Joint Genome Institute"/>
            <person name="Kuo A."/>
            <person name="Ruytinx J."/>
            <person name="Rineau F."/>
            <person name="Colpaert J."/>
            <person name="Kohler A."/>
            <person name="Nagy L.G."/>
            <person name="Floudas D."/>
            <person name="Copeland A."/>
            <person name="Barry K.W."/>
            <person name="Cichocki N."/>
            <person name="Veneault-Fourrey C."/>
            <person name="LaButti K."/>
            <person name="Lindquist E.A."/>
            <person name="Lipzen A."/>
            <person name="Lundell T."/>
            <person name="Morin E."/>
            <person name="Murat C."/>
            <person name="Sun H."/>
            <person name="Tunlid A."/>
            <person name="Henrissat B."/>
            <person name="Grigoriev I.V."/>
            <person name="Hibbett D.S."/>
            <person name="Martin F."/>
            <person name="Nordberg H.P."/>
            <person name="Cantor M.N."/>
            <person name="Hua S.X."/>
        </authorList>
    </citation>
    <scope>NUCLEOTIDE SEQUENCE [LARGE SCALE GENOMIC DNA]</scope>
    <source>
        <strain evidence="1 2">UH-Slu-Lm8-n1</strain>
    </source>
</reference>
<dbReference type="OrthoDB" id="3267098at2759"/>
<accession>A0A0C9Z9Y4</accession>
<reference evidence="2" key="2">
    <citation type="submission" date="2015-01" db="EMBL/GenBank/DDBJ databases">
        <title>Evolutionary Origins and Diversification of the Mycorrhizal Mutualists.</title>
        <authorList>
            <consortium name="DOE Joint Genome Institute"/>
            <consortium name="Mycorrhizal Genomics Consortium"/>
            <person name="Kohler A."/>
            <person name="Kuo A."/>
            <person name="Nagy L.G."/>
            <person name="Floudas D."/>
            <person name="Copeland A."/>
            <person name="Barry K.W."/>
            <person name="Cichocki N."/>
            <person name="Veneault-Fourrey C."/>
            <person name="LaButti K."/>
            <person name="Lindquist E.A."/>
            <person name="Lipzen A."/>
            <person name="Lundell T."/>
            <person name="Morin E."/>
            <person name="Murat C."/>
            <person name="Riley R."/>
            <person name="Ohm R."/>
            <person name="Sun H."/>
            <person name="Tunlid A."/>
            <person name="Henrissat B."/>
            <person name="Grigoriev I.V."/>
            <person name="Hibbett D.S."/>
            <person name="Martin F."/>
        </authorList>
    </citation>
    <scope>NUCLEOTIDE SEQUENCE [LARGE SCALE GENOMIC DNA]</scope>
    <source>
        <strain evidence="2">UH-Slu-Lm8-n1</strain>
    </source>
</reference>
<protein>
    <submittedName>
        <fullName evidence="1">Uncharacterized protein</fullName>
    </submittedName>
</protein>
<evidence type="ECO:0000313" key="1">
    <source>
        <dbReference type="EMBL" id="KIK34325.1"/>
    </source>
</evidence>
<evidence type="ECO:0000313" key="2">
    <source>
        <dbReference type="Proteomes" id="UP000054485"/>
    </source>
</evidence>
<dbReference type="Proteomes" id="UP000054485">
    <property type="component" value="Unassembled WGS sequence"/>
</dbReference>
<dbReference type="InParanoid" id="A0A0C9Z9Y4"/>
<gene>
    <name evidence="1" type="ORF">CY34DRAFT_98232</name>
</gene>
<keyword evidence="2" id="KW-1185">Reference proteome</keyword>
<sequence>MVLSHEDDEANGHPYWYARIIGVFHALVYYRDPTANSASYDPVQIDFAWVRWFGRELNHHSGWKVKQLHRLGFIPSDDPGAFGFIDPKHIIRGVHLIPAFAHGRTSEYMSPSITRHPSNNDKDWTYFYVNMWVSLPASWVNGIANIYQFC</sequence>
<dbReference type="EMBL" id="KN835772">
    <property type="protein sequence ID" value="KIK34325.1"/>
    <property type="molecule type" value="Genomic_DNA"/>
</dbReference>
<name>A0A0C9Z9Y4_9AGAM</name>
<dbReference type="STRING" id="930992.A0A0C9Z9Y4"/>